<evidence type="ECO:0000256" key="1">
    <source>
        <dbReference type="SAM" id="MobiDB-lite"/>
    </source>
</evidence>
<name>A0A1H6UV67_9GAMM</name>
<evidence type="ECO:0000256" key="2">
    <source>
        <dbReference type="SAM" id="SignalP"/>
    </source>
</evidence>
<feature type="compositionally biased region" description="Basic and acidic residues" evidence="1">
    <location>
        <begin position="36"/>
        <end position="47"/>
    </location>
</feature>
<dbReference type="AlphaFoldDB" id="A0A1H6UV67"/>
<sequence>MNAYPHRLLAAVSLLLSLPLSAASLDAALEESQRLAEETKASQERIEALVCSTNTARPSGRPRPRQQQAPAYLRLPVKTLTREAKQ</sequence>
<evidence type="ECO:0000313" key="4">
    <source>
        <dbReference type="Proteomes" id="UP000199250"/>
    </source>
</evidence>
<proteinExistence type="predicted"/>
<gene>
    <name evidence="3" type="ORF">SAMN04244572_02263</name>
</gene>
<dbReference type="Proteomes" id="UP000199250">
    <property type="component" value="Unassembled WGS sequence"/>
</dbReference>
<evidence type="ECO:0000313" key="3">
    <source>
        <dbReference type="EMBL" id="SEI96259.1"/>
    </source>
</evidence>
<protein>
    <submittedName>
        <fullName evidence="3">Uncharacterized protein</fullName>
    </submittedName>
</protein>
<feature type="region of interest" description="Disordered" evidence="1">
    <location>
        <begin position="36"/>
        <end position="86"/>
    </location>
</feature>
<feature type="signal peptide" evidence="2">
    <location>
        <begin position="1"/>
        <end position="22"/>
    </location>
</feature>
<organism evidence="3 4">
    <name type="scientific">Azotobacter beijerinckii</name>
    <dbReference type="NCBI Taxonomy" id="170623"/>
    <lineage>
        <taxon>Bacteria</taxon>
        <taxon>Pseudomonadati</taxon>
        <taxon>Pseudomonadota</taxon>
        <taxon>Gammaproteobacteria</taxon>
        <taxon>Pseudomonadales</taxon>
        <taxon>Pseudomonadaceae</taxon>
        <taxon>Azotobacter</taxon>
    </lineage>
</organism>
<reference evidence="3 4" key="1">
    <citation type="submission" date="2016-10" db="EMBL/GenBank/DDBJ databases">
        <authorList>
            <person name="de Groot N.N."/>
        </authorList>
    </citation>
    <scope>NUCLEOTIDE SEQUENCE [LARGE SCALE GENOMIC DNA]</scope>
    <source>
        <strain evidence="3 4">DSM 373</strain>
    </source>
</reference>
<keyword evidence="2" id="KW-0732">Signal</keyword>
<feature type="chain" id="PRO_5011513783" evidence="2">
    <location>
        <begin position="23"/>
        <end position="86"/>
    </location>
</feature>
<dbReference type="RefSeq" id="WP_090731616.1">
    <property type="nucleotide sequence ID" value="NZ_FNYQ01000034.1"/>
</dbReference>
<dbReference type="EMBL" id="FNYQ01000034">
    <property type="protein sequence ID" value="SEI96259.1"/>
    <property type="molecule type" value="Genomic_DNA"/>
</dbReference>
<accession>A0A1H6UV67</accession>